<keyword evidence="3" id="KW-0813">Transport</keyword>
<dbReference type="EMBL" id="HE681720">
    <property type="protein sequence ID" value="CCG21943.1"/>
    <property type="molecule type" value="Genomic_DNA"/>
</dbReference>
<dbReference type="GO" id="GO:0000329">
    <property type="term" value="C:fungal-type vacuole membrane"/>
    <property type="evidence" value="ECO:0007669"/>
    <property type="project" value="TreeGrafter"/>
</dbReference>
<keyword evidence="4 7" id="KW-0812">Transmembrane</keyword>
<dbReference type="InterPro" id="IPR052599">
    <property type="entry name" value="SLC43A_AATransporter"/>
</dbReference>
<dbReference type="KEGG" id="cot:CORT_0B02250"/>
<keyword evidence="6 7" id="KW-0472">Membrane</keyword>
<feature type="transmembrane region" description="Helical" evidence="7">
    <location>
        <begin position="472"/>
        <end position="493"/>
    </location>
</feature>
<dbReference type="Proteomes" id="UP000005018">
    <property type="component" value="Chromosome 2"/>
</dbReference>
<evidence type="ECO:0000256" key="7">
    <source>
        <dbReference type="SAM" id="Phobius"/>
    </source>
</evidence>
<feature type="transmembrane region" description="Helical" evidence="7">
    <location>
        <begin position="207"/>
        <end position="226"/>
    </location>
</feature>
<reference evidence="8 9" key="1">
    <citation type="journal article" date="2012" name="PLoS ONE">
        <title>Sequence and analysis of the genome of the pathogenic yeast Candida orthopsilosis.</title>
        <authorList>
            <person name="Riccombeni A."/>
            <person name="Vidanes G."/>
            <person name="Proux-Wera E."/>
            <person name="Wolfe K.H."/>
            <person name="Butler G."/>
        </authorList>
    </citation>
    <scope>NUCLEOTIDE SEQUENCE [LARGE SCALE GENOMIC DNA]</scope>
    <source>
        <strain evidence="8 9">Co 90-125</strain>
    </source>
</reference>
<feature type="transmembrane region" description="Helical" evidence="7">
    <location>
        <begin position="430"/>
        <end position="452"/>
    </location>
</feature>
<name>H8X0Q4_CANO9</name>
<sequence length="509" mass="56587">MLSSDTPFAKRLTQCVCAIVWCLLCGGPIFGFAALKPILIKEHVYESLCDLHPEPTTSFVHSAANEVVSKCTPQDLKLNKIFTVAAVVTNVSALLIGHVLDNFGPKVCGLIGAGFLYLASFVFIYAKQIQMSPMWSSWFDPYLMGYSFLALGGPFTFISSFQLSNSFPERSGTILAMLTGAFDASSAVFLLYRIVYNKSHGEFTLDTFFRVYLLVPIFITIAQLTVMPSESYRTSSESVKLVGGDQDRIDDGADVNEESALLSSETPHRRDSIGDALKHPYEEEEYLMKHSSDPVVGILHGYAAQYQIKTYWFLLICLFSTIQMLKINYFVATVASQYQYIFQSYELATKLNKFFDVALPLGGIICVPLIGILLDNYSSLLVVSTLLSLSVLIGFLGLFSNYALAIIGVCLFVGYRPMFYTVISDLCAKVYGFETFGTVYGLIMTISGVFNYGQSYLDELTHTVFHMDPMPVNLMLILVTFVVGGLTVGYVYVEGNRRIKKDIEALQRE</sequence>
<keyword evidence="5 7" id="KW-1133">Transmembrane helix</keyword>
<feature type="transmembrane region" description="Helical" evidence="7">
    <location>
        <begin position="354"/>
        <end position="373"/>
    </location>
</feature>
<feature type="transmembrane region" description="Helical" evidence="7">
    <location>
        <begin position="12"/>
        <end position="35"/>
    </location>
</feature>
<organism evidence="8 9">
    <name type="scientific">Candida orthopsilosis (strain 90-125)</name>
    <name type="common">Yeast</name>
    <dbReference type="NCBI Taxonomy" id="1136231"/>
    <lineage>
        <taxon>Eukaryota</taxon>
        <taxon>Fungi</taxon>
        <taxon>Dikarya</taxon>
        <taxon>Ascomycota</taxon>
        <taxon>Saccharomycotina</taxon>
        <taxon>Pichiomycetes</taxon>
        <taxon>Debaryomycetaceae</taxon>
        <taxon>Candida/Lodderomyces clade</taxon>
        <taxon>Candida</taxon>
    </lineage>
</organism>
<comment type="subcellular location">
    <subcellularLocation>
        <location evidence="1">Membrane</location>
        <topology evidence="1">Multi-pass membrane protein</topology>
    </subcellularLocation>
</comment>
<dbReference type="InterPro" id="IPR036259">
    <property type="entry name" value="MFS_trans_sf"/>
</dbReference>
<dbReference type="GeneID" id="14538647"/>
<evidence type="ECO:0000256" key="3">
    <source>
        <dbReference type="ARBA" id="ARBA00022448"/>
    </source>
</evidence>
<dbReference type="OrthoDB" id="330047at2759"/>
<evidence type="ECO:0000313" key="9">
    <source>
        <dbReference type="Proteomes" id="UP000005018"/>
    </source>
</evidence>
<dbReference type="PANTHER" id="PTHR20772:SF2">
    <property type="entry name" value="PROTEIN FMP42"/>
    <property type="match status" value="1"/>
</dbReference>
<feature type="transmembrane region" description="Helical" evidence="7">
    <location>
        <begin position="146"/>
        <end position="163"/>
    </location>
</feature>
<evidence type="ECO:0000256" key="1">
    <source>
        <dbReference type="ARBA" id="ARBA00004141"/>
    </source>
</evidence>
<feature type="transmembrane region" description="Helical" evidence="7">
    <location>
        <begin position="175"/>
        <end position="195"/>
    </location>
</feature>
<keyword evidence="9" id="KW-1185">Reference proteome</keyword>
<evidence type="ECO:0000256" key="6">
    <source>
        <dbReference type="ARBA" id="ARBA00023136"/>
    </source>
</evidence>
<evidence type="ECO:0000256" key="2">
    <source>
        <dbReference type="ARBA" id="ARBA00006595"/>
    </source>
</evidence>
<comment type="similarity">
    <text evidence="2">Belongs to the SLC43A transporter (TC 2.A.1.44) family.</text>
</comment>
<feature type="transmembrane region" description="Helical" evidence="7">
    <location>
        <begin position="311"/>
        <end position="334"/>
    </location>
</feature>
<protein>
    <submittedName>
        <fullName evidence="8">Membrane transporter</fullName>
    </submittedName>
</protein>
<dbReference type="AlphaFoldDB" id="H8X0Q4"/>
<accession>H8X0Q4</accession>
<dbReference type="PANTHER" id="PTHR20772">
    <property type="entry name" value="PROTEIN FMP42"/>
    <property type="match status" value="1"/>
</dbReference>
<evidence type="ECO:0000313" key="8">
    <source>
        <dbReference type="EMBL" id="CCG21943.1"/>
    </source>
</evidence>
<dbReference type="RefSeq" id="XP_003867381.1">
    <property type="nucleotide sequence ID" value="XM_003867333.1"/>
</dbReference>
<dbReference type="Gene3D" id="1.20.1250.20">
    <property type="entry name" value="MFS general substrate transporter like domains"/>
    <property type="match status" value="1"/>
</dbReference>
<dbReference type="SUPFAM" id="SSF103473">
    <property type="entry name" value="MFS general substrate transporter"/>
    <property type="match status" value="1"/>
</dbReference>
<dbReference type="eggNOG" id="ENOG502QRYG">
    <property type="taxonomic scope" value="Eukaryota"/>
</dbReference>
<proteinExistence type="inferred from homology"/>
<evidence type="ECO:0000256" key="4">
    <source>
        <dbReference type="ARBA" id="ARBA00022692"/>
    </source>
</evidence>
<gene>
    <name evidence="8" type="ORF">CORT_0B02250</name>
</gene>
<feature type="transmembrane region" description="Helical" evidence="7">
    <location>
        <begin position="107"/>
        <end position="126"/>
    </location>
</feature>
<dbReference type="HOGENOM" id="CLU_014401_1_1_1"/>
<evidence type="ECO:0000256" key="5">
    <source>
        <dbReference type="ARBA" id="ARBA00022989"/>
    </source>
</evidence>